<dbReference type="EMBL" id="VLPL01000012">
    <property type="protein sequence ID" value="TSJ39091.1"/>
    <property type="molecule type" value="Genomic_DNA"/>
</dbReference>
<name>A0A556MGM1_9FLAO</name>
<comment type="caution">
    <text evidence="1">The sequence shown here is derived from an EMBL/GenBank/DDBJ whole genome shotgun (WGS) entry which is preliminary data.</text>
</comment>
<dbReference type="OrthoDB" id="9765926at2"/>
<evidence type="ECO:0000313" key="2">
    <source>
        <dbReference type="Proteomes" id="UP000316008"/>
    </source>
</evidence>
<accession>A0A556MGM1</accession>
<gene>
    <name evidence="1" type="ORF">FO442_18125</name>
</gene>
<proteinExistence type="predicted"/>
<evidence type="ECO:0000313" key="1">
    <source>
        <dbReference type="EMBL" id="TSJ39091.1"/>
    </source>
</evidence>
<keyword evidence="2" id="KW-1185">Reference proteome</keyword>
<dbReference type="AlphaFoldDB" id="A0A556MGM1"/>
<sequence>MKKFILLLAICRVAATFGQSDNCTGTVPSLTVGTTCTPTSYSIPTSYFDNFSSEPSCGYDDVDGFFQFTATSTYTTVTITDATANGPNPGLMVVSGTCGGTLTSLGCSQSTATNGNNESVSFNTVIGQVYLIVIFATNASNTGPPNQATNGTVCVTESTYTGPVVASECANYVNICSNAGFQIDPNGYGSINEIPASGSYGNPLYDPFWGPVSPWGGGNMGCLQVGENNSTWMVINVYTAGNLSFSFGAGGAQAGYYDWIMYPYSGPSTCSAISGNSLAPVRCNWNAVNYGGTGLASTLPSGGDWGNYEPPLAVAANTQYIICFSNYSSVATTVPIAFSGTATVGCSALGLNSTNFSVNTFCESGDALISWDAPLGTTNTYEVQRSYTGEAWEIIGKAVSPSSTGEENQQYTFRDALEQNKLVFYRLKEIHADLSSTYSELKSVICKPEITPNTLSPNPSSDLTNLTYYSKQAGTLYIFDAVGRPMEQIPLENTNGKIVLKPIDVSGLQAGAYRFVVDLGTEVTPVQFIKK</sequence>
<reference evidence="1 2" key="1">
    <citation type="submission" date="2019-07" db="EMBL/GenBank/DDBJ databases">
        <authorList>
            <person name="Huq M.A."/>
        </authorList>
    </citation>
    <scope>NUCLEOTIDE SEQUENCE [LARGE SCALE GENOMIC DNA]</scope>
    <source>
        <strain evidence="1 2">MAH-3</strain>
    </source>
</reference>
<dbReference type="Proteomes" id="UP000316008">
    <property type="component" value="Unassembled WGS sequence"/>
</dbReference>
<dbReference type="RefSeq" id="WP_144334630.1">
    <property type="nucleotide sequence ID" value="NZ_VLPL01000012.1"/>
</dbReference>
<protein>
    <submittedName>
        <fullName evidence="1">T9SS type A sorting domain-containing protein</fullName>
    </submittedName>
</protein>
<organism evidence="1 2">
    <name type="scientific">Fluviicola chungangensis</name>
    <dbReference type="NCBI Taxonomy" id="2597671"/>
    <lineage>
        <taxon>Bacteria</taxon>
        <taxon>Pseudomonadati</taxon>
        <taxon>Bacteroidota</taxon>
        <taxon>Flavobacteriia</taxon>
        <taxon>Flavobacteriales</taxon>
        <taxon>Crocinitomicaceae</taxon>
        <taxon>Fluviicola</taxon>
    </lineage>
</organism>